<evidence type="ECO:0000313" key="1">
    <source>
        <dbReference type="EMBL" id="KAF9625858.1"/>
    </source>
</evidence>
<protein>
    <submittedName>
        <fullName evidence="1">Uncharacterized protein</fullName>
    </submittedName>
</protein>
<proteinExistence type="predicted"/>
<accession>A0A835J2F1</accession>
<comment type="caution">
    <text evidence="1">The sequence shown here is derived from an EMBL/GenBank/DDBJ whole genome shotgun (WGS) entry which is preliminary data.</text>
</comment>
<dbReference type="EMBL" id="JADFTS010000001">
    <property type="protein sequence ID" value="KAF9625858.1"/>
    <property type="molecule type" value="Genomic_DNA"/>
</dbReference>
<reference evidence="1 2" key="1">
    <citation type="submission" date="2020-10" db="EMBL/GenBank/DDBJ databases">
        <title>The Coptis chinensis genome and diversification of protoberbering-type alkaloids.</title>
        <authorList>
            <person name="Wang B."/>
            <person name="Shu S."/>
            <person name="Song C."/>
            <person name="Liu Y."/>
        </authorList>
    </citation>
    <scope>NUCLEOTIDE SEQUENCE [LARGE SCALE GENOMIC DNA]</scope>
    <source>
        <strain evidence="1">HL-2020</strain>
        <tissue evidence="1">Leaf</tissue>
    </source>
</reference>
<sequence length="73" mass="8636">MNPEHLEPFNIKDPIYELYDVLEESSIFQQHGIDACADVIPTNALRYFRRAYRMTRTKFIPSPRLVVMFDDEA</sequence>
<name>A0A835J2F1_9MAGN</name>
<keyword evidence="2" id="KW-1185">Reference proteome</keyword>
<dbReference type="Proteomes" id="UP000631114">
    <property type="component" value="Unassembled WGS sequence"/>
</dbReference>
<organism evidence="1 2">
    <name type="scientific">Coptis chinensis</name>
    <dbReference type="NCBI Taxonomy" id="261450"/>
    <lineage>
        <taxon>Eukaryota</taxon>
        <taxon>Viridiplantae</taxon>
        <taxon>Streptophyta</taxon>
        <taxon>Embryophyta</taxon>
        <taxon>Tracheophyta</taxon>
        <taxon>Spermatophyta</taxon>
        <taxon>Magnoliopsida</taxon>
        <taxon>Ranunculales</taxon>
        <taxon>Ranunculaceae</taxon>
        <taxon>Coptidoideae</taxon>
        <taxon>Coptis</taxon>
    </lineage>
</organism>
<evidence type="ECO:0000313" key="2">
    <source>
        <dbReference type="Proteomes" id="UP000631114"/>
    </source>
</evidence>
<gene>
    <name evidence="1" type="ORF">IFM89_027635</name>
</gene>
<dbReference type="AlphaFoldDB" id="A0A835J2F1"/>